<evidence type="ECO:0000313" key="2">
    <source>
        <dbReference type="EMBL" id="SDS98741.1"/>
    </source>
</evidence>
<evidence type="ECO:0008006" key="4">
    <source>
        <dbReference type="Google" id="ProtNLM"/>
    </source>
</evidence>
<sequence>MNSFSTLCVRCRCVALQRSARGAIAALGLLMGLCSTVLAAEKPPFVPDAVAPFTTDSRISAAIEFGLPALGSEIEKDIPRRLATIDERVSCVHRRVFVFRVNANCDIWGYVERSGPVSLYGRGDRVYGSVPIYGALEGQGANRFTSRIYGETEAGATIEAEARPELSRDWSLDLNFSDGFRWSEPPVLHVLGREISLVNYAEPRIRTQLAHVRSRALAAARRLDLHDKAATAWRHAFEPIELADNPQVWLQLTPQSAAFAGVRANSRVLQGSLELSGSAETLVGQQPSAVTATALPSLGRDVSEPGTFDVILPLRIGYDMLKDKITQAIATVPPVAGMSIRDVDVYPSSGKLVVGLRIAKASDTDPNAGRWFYLTGGVQVDADGHAVRLANLGVATDDEELAPVIDPIVAQLKDKMSLDYGVAYQNLLNAANEKLTRPLKDGFRMEGHLSSAKLENVYLSADGIVIALRASGDLKIVYGM</sequence>
<dbReference type="Proteomes" id="UP000243904">
    <property type="component" value="Chromosome I"/>
</dbReference>
<dbReference type="Pfam" id="PF14356">
    <property type="entry name" value="DUF4403"/>
    <property type="match status" value="1"/>
</dbReference>
<dbReference type="AlphaFoldDB" id="A0A1H1WQ29"/>
<accession>A0A1H1WQ29</accession>
<dbReference type="InterPro" id="IPR025515">
    <property type="entry name" value="DUF4403"/>
</dbReference>
<evidence type="ECO:0000313" key="3">
    <source>
        <dbReference type="Proteomes" id="UP000243904"/>
    </source>
</evidence>
<dbReference type="RefSeq" id="WP_244548747.1">
    <property type="nucleotide sequence ID" value="NZ_LT629750.1"/>
</dbReference>
<keyword evidence="1" id="KW-0732">Signal</keyword>
<feature type="chain" id="PRO_5009264674" description="DUF4403 domain-containing protein" evidence="1">
    <location>
        <begin position="40"/>
        <end position="480"/>
    </location>
</feature>
<name>A0A1H1WQ29_9BRAD</name>
<proteinExistence type="predicted"/>
<organism evidence="2 3">
    <name type="scientific">Bradyrhizobium canariense</name>
    <dbReference type="NCBI Taxonomy" id="255045"/>
    <lineage>
        <taxon>Bacteria</taxon>
        <taxon>Pseudomonadati</taxon>
        <taxon>Pseudomonadota</taxon>
        <taxon>Alphaproteobacteria</taxon>
        <taxon>Hyphomicrobiales</taxon>
        <taxon>Nitrobacteraceae</taxon>
        <taxon>Bradyrhizobium</taxon>
    </lineage>
</organism>
<evidence type="ECO:0000256" key="1">
    <source>
        <dbReference type="SAM" id="SignalP"/>
    </source>
</evidence>
<keyword evidence="3" id="KW-1185">Reference proteome</keyword>
<feature type="signal peptide" evidence="1">
    <location>
        <begin position="1"/>
        <end position="39"/>
    </location>
</feature>
<gene>
    <name evidence="2" type="ORF">SAMN05444158_3939</name>
</gene>
<protein>
    <recommendedName>
        <fullName evidence="4">DUF4403 domain-containing protein</fullName>
    </recommendedName>
</protein>
<reference evidence="3" key="1">
    <citation type="submission" date="2016-10" db="EMBL/GenBank/DDBJ databases">
        <authorList>
            <person name="Varghese N."/>
            <person name="Submissions S."/>
        </authorList>
    </citation>
    <scope>NUCLEOTIDE SEQUENCE [LARGE SCALE GENOMIC DNA]</scope>
    <source>
        <strain evidence="3">GAS369</strain>
    </source>
</reference>
<dbReference type="EMBL" id="LT629750">
    <property type="protein sequence ID" value="SDS98741.1"/>
    <property type="molecule type" value="Genomic_DNA"/>
</dbReference>